<dbReference type="Gene3D" id="2.30.30.40">
    <property type="entry name" value="SH3 Domains"/>
    <property type="match status" value="1"/>
</dbReference>
<dbReference type="InterPro" id="IPR011043">
    <property type="entry name" value="Gal_Oxase/kelch_b-propeller"/>
</dbReference>
<dbReference type="PROSITE" id="PS50002">
    <property type="entry name" value="SH3"/>
    <property type="match status" value="1"/>
</dbReference>
<keyword evidence="4" id="KW-1133">Transmembrane helix</keyword>
<dbReference type="STRING" id="1884261.A0A5C3QK64"/>
<dbReference type="PANTHER" id="PTHR31778">
    <property type="entry name" value="BUD SITE SELECTION PROTEIN RAX2"/>
    <property type="match status" value="1"/>
</dbReference>
<dbReference type="PANTHER" id="PTHR31778:SF2">
    <property type="entry name" value="BUD SITE SELECTION PROTEIN RAX2"/>
    <property type="match status" value="1"/>
</dbReference>
<dbReference type="SUPFAM" id="SSF50965">
    <property type="entry name" value="Galactose oxidase, central domain"/>
    <property type="match status" value="2"/>
</dbReference>
<feature type="domain" description="SH3" evidence="6">
    <location>
        <begin position="1344"/>
        <end position="1401"/>
    </location>
</feature>
<evidence type="ECO:0000313" key="7">
    <source>
        <dbReference type="EMBL" id="TFL01540.1"/>
    </source>
</evidence>
<dbReference type="Pfam" id="PF00018">
    <property type="entry name" value="SH3_1"/>
    <property type="match status" value="1"/>
</dbReference>
<dbReference type="EMBL" id="ML178824">
    <property type="protein sequence ID" value="TFL01540.1"/>
    <property type="molecule type" value="Genomic_DNA"/>
</dbReference>
<keyword evidence="4" id="KW-0812">Transmembrane</keyword>
<feature type="region of interest" description="Disordered" evidence="3">
    <location>
        <begin position="239"/>
        <end position="277"/>
    </location>
</feature>
<dbReference type="InterPro" id="IPR048266">
    <property type="entry name" value="Rax2-like_second"/>
</dbReference>
<keyword evidence="1 2" id="KW-0728">SH3 domain</keyword>
<feature type="compositionally biased region" description="Basic and acidic residues" evidence="3">
    <location>
        <begin position="1302"/>
        <end position="1312"/>
    </location>
</feature>
<feature type="signal peptide" evidence="5">
    <location>
        <begin position="1"/>
        <end position="21"/>
    </location>
</feature>
<evidence type="ECO:0000256" key="2">
    <source>
        <dbReference type="PROSITE-ProRule" id="PRU00192"/>
    </source>
</evidence>
<feature type="chain" id="PRO_5022907760" evidence="5">
    <location>
        <begin position="22"/>
        <end position="1401"/>
    </location>
</feature>
<dbReference type="Pfam" id="PF20842">
    <property type="entry name" value="Rax2_2"/>
    <property type="match status" value="1"/>
</dbReference>
<dbReference type="Gene3D" id="2.120.10.80">
    <property type="entry name" value="Kelch-type beta propeller"/>
    <property type="match status" value="2"/>
</dbReference>
<evidence type="ECO:0000256" key="4">
    <source>
        <dbReference type="SAM" id="Phobius"/>
    </source>
</evidence>
<keyword evidence="5" id="KW-0732">Signal</keyword>
<evidence type="ECO:0000313" key="8">
    <source>
        <dbReference type="Proteomes" id="UP000305067"/>
    </source>
</evidence>
<evidence type="ECO:0000256" key="5">
    <source>
        <dbReference type="SAM" id="SignalP"/>
    </source>
</evidence>
<protein>
    <submittedName>
        <fullName evidence="7">Cortical protein marker for cell polarity-domain-containing protein</fullName>
    </submittedName>
</protein>
<sequence length="1401" mass="146848">MPPTAAPLLFLVFSSILSVHAALPLVDYGRMGKVAIAGAFAGLDLFQDNETPLTFDPSTSTLFTRDTDGSLTRIASTSQGGRIFAACPLNERIYVAGDFTSIGGTEVSNLASYDPSTRQFSAVGSDGPNGEVNALYCDQEENKMWAGGRFSSPSSAVATWDGATSTWNKPPFNGLTGGQGRVQSITLAQPNSHLIFAGSFTTTFGGSPINSTNNPRVPFSPGASPYSSSLVPIPLQSAEVDASPPSTDSQFNDIRKTLCPDQDSGDGPGNSWHAEDGSVSQVTIRTFTFLQASGIRLGNSFQADHSTTGFSVTTIPDNTVRTLRYVDPGTGENRTCSNPCPLSTDSSILYQDFLFEDPQMITGVLIELSEWSGNSAGLHIVQLLSSGAFAGAVAEQNQESCYAPGGSGAEQTGEWTGRDVSTGIAGTQQQILVSEVDVGTSSSEGPSFTWYPYVSASGEYEISFLVPGCVGFNDCGSRTTVQVQVFPGGGQAPIFQEVDQRQQQDTSVTIYRGPIVPTTPDFQMTVTMLLASDPAGNGQGGKYTVVADRIHLLLISPDLDSSDGEDGDATTGGQVSFGVLDWPRNVAAVTGDATGRLPESSLNPLRTAGINIARALGTQSSGNSSFIRSIASHGSGAVFFAGTFNLSSPESSNILLAKDGSLSSLADGGLNGEVSAIAVSGDFLFVGGEFTNSAAGNQDQLRNIAMYNIPEGRWLPMEEGVDGPVSQLTVFEDQIQVVGNFSKVLFSGSSSLGSSVGGLAVWDINSQTWQNSGGFVSGSVGMISTSADASSQYVAGNIAAFSRWGASGLALLQNGDGGQVRVTPMGASLGELEESAAPSAASRKRHTKRGPAAWLSSFKLPTLRPRQSPPTSQDAALPVDAVAPAPAVLSGIFWTNSSSSQEVVVIGGNFSLPTDEGASRGVAIYNPETRTLSALPGEPVDGIVRVLLVKDNKLYVGGSFTIAGTNANGFAVYDLEAGTWEVSDLEPLQGSTVLVRSITTTEASSDAIIVAGTFTRGDCNGLCSLDINSRRWSAVGSGFQGDVSSVAYAGDGQEILIVGGALGGTSYIMQYAFANSSWESIGGDIPGPVTAVEVNNGNAASIFAAGSSSDDQTPFLYFWDGSSWSAQASQFQSDSVLSSLSMVPLQDNHEANGVIESDRMLMLSGSLVDSDFGNASAVLWDGQNFIPYISSSSLSGTAGAVSSLFHSFSRFSFDQRRFLATGIVILISIAIAAGIVFLIALIGIVWTLLSRRDDKTNNRDMDSDADDDSIRHRPSSLLEHINAATRTTIIGGGTSTSPYGNYHDDKDEERHQAAGYPPQAQDPFLDAGRAETPSDIMAGAVTEDMARPAHARYSFDGAGEGELALSAGTEIEVLDDRDHAWWYARDPRTGREGVVPAAYLY</sequence>
<dbReference type="Pfam" id="PF12768">
    <property type="entry name" value="Rax2"/>
    <property type="match status" value="1"/>
</dbReference>
<proteinExistence type="predicted"/>
<dbReference type="InterPro" id="IPR048265">
    <property type="entry name" value="Rax2-like_third"/>
</dbReference>
<dbReference type="OrthoDB" id="2503993at2759"/>
<evidence type="ECO:0000256" key="1">
    <source>
        <dbReference type="ARBA" id="ARBA00022443"/>
    </source>
</evidence>
<evidence type="ECO:0000259" key="6">
    <source>
        <dbReference type="PROSITE" id="PS50002"/>
    </source>
</evidence>
<reference evidence="7 8" key="1">
    <citation type="journal article" date="2019" name="Nat. Ecol. Evol.">
        <title>Megaphylogeny resolves global patterns of mushroom evolution.</title>
        <authorList>
            <person name="Varga T."/>
            <person name="Krizsan K."/>
            <person name="Foldi C."/>
            <person name="Dima B."/>
            <person name="Sanchez-Garcia M."/>
            <person name="Sanchez-Ramirez S."/>
            <person name="Szollosi G.J."/>
            <person name="Szarkandi J.G."/>
            <person name="Papp V."/>
            <person name="Albert L."/>
            <person name="Andreopoulos W."/>
            <person name="Angelini C."/>
            <person name="Antonin V."/>
            <person name="Barry K.W."/>
            <person name="Bougher N.L."/>
            <person name="Buchanan P."/>
            <person name="Buyck B."/>
            <person name="Bense V."/>
            <person name="Catcheside P."/>
            <person name="Chovatia M."/>
            <person name="Cooper J."/>
            <person name="Damon W."/>
            <person name="Desjardin D."/>
            <person name="Finy P."/>
            <person name="Geml J."/>
            <person name="Haridas S."/>
            <person name="Hughes K."/>
            <person name="Justo A."/>
            <person name="Karasinski D."/>
            <person name="Kautmanova I."/>
            <person name="Kiss B."/>
            <person name="Kocsube S."/>
            <person name="Kotiranta H."/>
            <person name="LaButti K.M."/>
            <person name="Lechner B.E."/>
            <person name="Liimatainen K."/>
            <person name="Lipzen A."/>
            <person name="Lukacs Z."/>
            <person name="Mihaltcheva S."/>
            <person name="Morgado L.N."/>
            <person name="Niskanen T."/>
            <person name="Noordeloos M.E."/>
            <person name="Ohm R.A."/>
            <person name="Ortiz-Santana B."/>
            <person name="Ovrebo C."/>
            <person name="Racz N."/>
            <person name="Riley R."/>
            <person name="Savchenko A."/>
            <person name="Shiryaev A."/>
            <person name="Soop K."/>
            <person name="Spirin V."/>
            <person name="Szebenyi C."/>
            <person name="Tomsovsky M."/>
            <person name="Tulloss R.E."/>
            <person name="Uehling J."/>
            <person name="Grigoriev I.V."/>
            <person name="Vagvolgyi C."/>
            <person name="Papp T."/>
            <person name="Martin F.M."/>
            <person name="Miettinen O."/>
            <person name="Hibbett D.S."/>
            <person name="Nagy L.G."/>
        </authorList>
    </citation>
    <scope>NUCLEOTIDE SEQUENCE [LARGE SCALE GENOMIC DNA]</scope>
    <source>
        <strain evidence="7 8">CBS 309.79</strain>
    </source>
</reference>
<gene>
    <name evidence="7" type="ORF">BDV98DRAFT_567119</name>
</gene>
<dbReference type="SUPFAM" id="SSF50044">
    <property type="entry name" value="SH3-domain"/>
    <property type="match status" value="1"/>
</dbReference>
<dbReference type="InterPro" id="IPR001452">
    <property type="entry name" value="SH3_domain"/>
</dbReference>
<dbReference type="SUPFAM" id="SSF50978">
    <property type="entry name" value="WD40 repeat-like"/>
    <property type="match status" value="1"/>
</dbReference>
<feature type="region of interest" description="Disordered" evidence="3">
    <location>
        <begin position="1289"/>
        <end position="1314"/>
    </location>
</feature>
<feature type="transmembrane region" description="Helical" evidence="4">
    <location>
        <begin position="1218"/>
        <end position="1249"/>
    </location>
</feature>
<accession>A0A5C3QK64</accession>
<dbReference type="InterPro" id="IPR024982">
    <property type="entry name" value="Rax2-like_C"/>
</dbReference>
<dbReference type="SMART" id="SM00326">
    <property type="entry name" value="SH3"/>
    <property type="match status" value="1"/>
</dbReference>
<keyword evidence="8" id="KW-1185">Reference proteome</keyword>
<organism evidence="7 8">
    <name type="scientific">Pterulicium gracile</name>
    <dbReference type="NCBI Taxonomy" id="1884261"/>
    <lineage>
        <taxon>Eukaryota</taxon>
        <taxon>Fungi</taxon>
        <taxon>Dikarya</taxon>
        <taxon>Basidiomycota</taxon>
        <taxon>Agaricomycotina</taxon>
        <taxon>Agaricomycetes</taxon>
        <taxon>Agaricomycetidae</taxon>
        <taxon>Agaricales</taxon>
        <taxon>Pleurotineae</taxon>
        <taxon>Pterulaceae</taxon>
        <taxon>Pterulicium</taxon>
    </lineage>
</organism>
<dbReference type="Proteomes" id="UP000305067">
    <property type="component" value="Unassembled WGS sequence"/>
</dbReference>
<name>A0A5C3QK64_9AGAR</name>
<dbReference type="InterPro" id="IPR036322">
    <property type="entry name" value="WD40_repeat_dom_sf"/>
</dbReference>
<dbReference type="GO" id="GO:1902929">
    <property type="term" value="C:plasma membrane of growing cell tip"/>
    <property type="evidence" value="ECO:0007669"/>
    <property type="project" value="TreeGrafter"/>
</dbReference>
<evidence type="ECO:0000256" key="3">
    <source>
        <dbReference type="SAM" id="MobiDB-lite"/>
    </source>
</evidence>
<keyword evidence="4" id="KW-0472">Membrane</keyword>
<dbReference type="InterPro" id="IPR036028">
    <property type="entry name" value="SH3-like_dom_sf"/>
</dbReference>
<dbReference type="InterPro" id="IPR015915">
    <property type="entry name" value="Kelch-typ_b-propeller"/>
</dbReference>
<dbReference type="Pfam" id="PF20843">
    <property type="entry name" value="Rax2_3"/>
    <property type="match status" value="1"/>
</dbReference>